<protein>
    <submittedName>
        <fullName evidence="2">Putative transposase</fullName>
    </submittedName>
</protein>
<dbReference type="SMART" id="SM01321">
    <property type="entry name" value="Y1_Tnp"/>
    <property type="match status" value="1"/>
</dbReference>
<organism evidence="2 3">
    <name type="scientific">Pseudomonas straminea</name>
    <dbReference type="NCBI Taxonomy" id="47882"/>
    <lineage>
        <taxon>Bacteria</taxon>
        <taxon>Pseudomonadati</taxon>
        <taxon>Pseudomonadota</taxon>
        <taxon>Gammaproteobacteria</taxon>
        <taxon>Pseudomonadales</taxon>
        <taxon>Pseudomonadaceae</taxon>
        <taxon>Phytopseudomonas</taxon>
    </lineage>
</organism>
<dbReference type="InterPro" id="IPR052715">
    <property type="entry name" value="RAYT_transposase"/>
</dbReference>
<dbReference type="NCBIfam" id="NF047646">
    <property type="entry name" value="REP_Tyr_transpos"/>
    <property type="match status" value="1"/>
</dbReference>
<dbReference type="GO" id="GO:0004803">
    <property type="term" value="F:transposase activity"/>
    <property type="evidence" value="ECO:0007669"/>
    <property type="project" value="InterPro"/>
</dbReference>
<gene>
    <name evidence="2" type="ORF">SAMN05216372_101590</name>
</gene>
<feature type="domain" description="Transposase IS200-like" evidence="1">
    <location>
        <begin position="9"/>
        <end position="132"/>
    </location>
</feature>
<dbReference type="EMBL" id="FOMO01000001">
    <property type="protein sequence ID" value="SFD39611.1"/>
    <property type="molecule type" value="Genomic_DNA"/>
</dbReference>
<name>A0A1I1RZA6_PSEOC</name>
<dbReference type="GO" id="GO:0043565">
    <property type="term" value="F:sequence-specific DNA binding"/>
    <property type="evidence" value="ECO:0007669"/>
    <property type="project" value="TreeGrafter"/>
</dbReference>
<dbReference type="GO" id="GO:0006313">
    <property type="term" value="P:DNA transposition"/>
    <property type="evidence" value="ECO:0007669"/>
    <property type="project" value="InterPro"/>
</dbReference>
<accession>A0A1I1RZA6</accession>
<evidence type="ECO:0000313" key="3">
    <source>
        <dbReference type="Proteomes" id="UP000243950"/>
    </source>
</evidence>
<sequence>MTNYRRHYQAGGTYFFTLVLADRRQDWLVSHIAALRQSIHQKQQRAPFALQAWVVLPEHCRLLMRLPEGDRDFSNRLRRIKGDFSRQIPLPADLRQSQRAKGERGVWQRRFWEHAIRDEDDWRRHMDYIHHNPVKHGLVARVSDWPHSSFHAYVQRGVYPPDWGWAAEVEMAAGE</sequence>
<dbReference type="RefSeq" id="WP_093500758.1">
    <property type="nucleotide sequence ID" value="NZ_BSSG01000001.1"/>
</dbReference>
<dbReference type="InterPro" id="IPR036515">
    <property type="entry name" value="Transposase_17_sf"/>
</dbReference>
<dbReference type="SUPFAM" id="SSF143422">
    <property type="entry name" value="Transposase IS200-like"/>
    <property type="match status" value="1"/>
</dbReference>
<dbReference type="InterPro" id="IPR002686">
    <property type="entry name" value="Transposase_17"/>
</dbReference>
<evidence type="ECO:0000259" key="1">
    <source>
        <dbReference type="SMART" id="SM01321"/>
    </source>
</evidence>
<dbReference type="Gene3D" id="3.30.70.1290">
    <property type="entry name" value="Transposase IS200-like"/>
    <property type="match status" value="1"/>
</dbReference>
<dbReference type="Proteomes" id="UP000243950">
    <property type="component" value="Unassembled WGS sequence"/>
</dbReference>
<keyword evidence="3" id="KW-1185">Reference proteome</keyword>
<dbReference type="AlphaFoldDB" id="A0A1I1RZA6"/>
<evidence type="ECO:0000313" key="2">
    <source>
        <dbReference type="EMBL" id="SFD39611.1"/>
    </source>
</evidence>
<dbReference type="PANTHER" id="PTHR36966:SF1">
    <property type="entry name" value="REP-ASSOCIATED TYROSINE TRANSPOSASE"/>
    <property type="match status" value="1"/>
</dbReference>
<dbReference type="PANTHER" id="PTHR36966">
    <property type="entry name" value="REP-ASSOCIATED TYROSINE TRANSPOSASE"/>
    <property type="match status" value="1"/>
</dbReference>
<reference evidence="3" key="1">
    <citation type="submission" date="2016-10" db="EMBL/GenBank/DDBJ databases">
        <authorList>
            <person name="Varghese N."/>
            <person name="Submissions S."/>
        </authorList>
    </citation>
    <scope>NUCLEOTIDE SEQUENCE [LARGE SCALE GENOMIC DNA]</scope>
    <source>
        <strain evidence="3">JCM 2783</strain>
    </source>
</reference>
<proteinExistence type="predicted"/>